<name>A0A1J5PV42_9ZZZZ</name>
<proteinExistence type="predicted"/>
<organism evidence="2">
    <name type="scientific">mine drainage metagenome</name>
    <dbReference type="NCBI Taxonomy" id="410659"/>
    <lineage>
        <taxon>unclassified sequences</taxon>
        <taxon>metagenomes</taxon>
        <taxon>ecological metagenomes</taxon>
    </lineage>
</organism>
<gene>
    <name evidence="2" type="ORF">GALL_469360</name>
</gene>
<feature type="region of interest" description="Disordered" evidence="1">
    <location>
        <begin position="132"/>
        <end position="226"/>
    </location>
</feature>
<reference evidence="2" key="1">
    <citation type="submission" date="2016-10" db="EMBL/GenBank/DDBJ databases">
        <title>Sequence of Gallionella enrichment culture.</title>
        <authorList>
            <person name="Poehlein A."/>
            <person name="Muehling M."/>
            <person name="Daniel R."/>
        </authorList>
    </citation>
    <scope>NUCLEOTIDE SEQUENCE</scope>
</reference>
<evidence type="ECO:0000256" key="1">
    <source>
        <dbReference type="SAM" id="MobiDB-lite"/>
    </source>
</evidence>
<feature type="compositionally biased region" description="Basic and acidic residues" evidence="1">
    <location>
        <begin position="9"/>
        <end position="19"/>
    </location>
</feature>
<dbReference type="EMBL" id="MLJW01003723">
    <property type="protein sequence ID" value="OIQ71444.1"/>
    <property type="molecule type" value="Genomic_DNA"/>
</dbReference>
<dbReference type="AlphaFoldDB" id="A0A1J5PV42"/>
<feature type="compositionally biased region" description="Basic and acidic residues" evidence="1">
    <location>
        <begin position="132"/>
        <end position="188"/>
    </location>
</feature>
<feature type="region of interest" description="Disordered" evidence="1">
    <location>
        <begin position="1"/>
        <end position="50"/>
    </location>
</feature>
<sequence>MRIGQQVAVEKRQDHRGQPHADTQGQHAQALFQRDAHRRADRADSHAQRHCGLHHRAHGEIEPQCVFGPLEHDELEGGASAPEQCGDRHRDLSQLVGPQHPGAMAEIDQQGEQPGFLFCVARAGVWNAQIAQRRDQVHQGDDQDGRLGRGVDAHWHQPGKPEQEIRRRMTDQKAAEHGTENDGSHRGALDPAVGSDQLLRRQQLGEDAVLGRGIRSRTQPDHAIGQ</sequence>
<accession>A0A1J5PV42</accession>
<evidence type="ECO:0000313" key="2">
    <source>
        <dbReference type="EMBL" id="OIQ71444.1"/>
    </source>
</evidence>
<comment type="caution">
    <text evidence="2">The sequence shown here is derived from an EMBL/GenBank/DDBJ whole genome shotgun (WGS) entry which is preliminary data.</text>
</comment>
<protein>
    <submittedName>
        <fullName evidence="2">Uncharacterized protein</fullName>
    </submittedName>
</protein>